<dbReference type="AlphaFoldDB" id="A0A151MJ27"/>
<reference evidence="1 2" key="1">
    <citation type="journal article" date="2012" name="Genome Biol.">
        <title>Sequencing three crocodilian genomes to illuminate the evolution of archosaurs and amniotes.</title>
        <authorList>
            <person name="St John J.A."/>
            <person name="Braun E.L."/>
            <person name="Isberg S.R."/>
            <person name="Miles L.G."/>
            <person name="Chong A.Y."/>
            <person name="Gongora J."/>
            <person name="Dalzell P."/>
            <person name="Moran C."/>
            <person name="Bed'hom B."/>
            <person name="Abzhanov A."/>
            <person name="Burgess S.C."/>
            <person name="Cooksey A.M."/>
            <person name="Castoe T.A."/>
            <person name="Crawford N.G."/>
            <person name="Densmore L.D."/>
            <person name="Drew J.C."/>
            <person name="Edwards S.V."/>
            <person name="Faircloth B.C."/>
            <person name="Fujita M.K."/>
            <person name="Greenwold M.J."/>
            <person name="Hoffmann F.G."/>
            <person name="Howard J.M."/>
            <person name="Iguchi T."/>
            <person name="Janes D.E."/>
            <person name="Khan S.Y."/>
            <person name="Kohno S."/>
            <person name="de Koning A.J."/>
            <person name="Lance S.L."/>
            <person name="McCarthy F.M."/>
            <person name="McCormack J.E."/>
            <person name="Merchant M.E."/>
            <person name="Peterson D.G."/>
            <person name="Pollock D.D."/>
            <person name="Pourmand N."/>
            <person name="Raney B.J."/>
            <person name="Roessler K.A."/>
            <person name="Sanford J.R."/>
            <person name="Sawyer R.H."/>
            <person name="Schmidt C.J."/>
            <person name="Triplett E.W."/>
            <person name="Tuberville T.D."/>
            <person name="Venegas-Anaya M."/>
            <person name="Howard J.T."/>
            <person name="Jarvis E.D."/>
            <person name="Guillette L.J.Jr."/>
            <person name="Glenn T.C."/>
            <person name="Green R.E."/>
            <person name="Ray D.A."/>
        </authorList>
    </citation>
    <scope>NUCLEOTIDE SEQUENCE [LARGE SCALE GENOMIC DNA]</scope>
    <source>
        <strain evidence="1">KSC_2009_1</strain>
    </source>
</reference>
<dbReference type="EMBL" id="AKHW03006071">
    <property type="protein sequence ID" value="KYO24473.1"/>
    <property type="molecule type" value="Genomic_DNA"/>
</dbReference>
<evidence type="ECO:0000313" key="2">
    <source>
        <dbReference type="Proteomes" id="UP000050525"/>
    </source>
</evidence>
<comment type="caution">
    <text evidence="1">The sequence shown here is derived from an EMBL/GenBank/DDBJ whole genome shotgun (WGS) entry which is preliminary data.</text>
</comment>
<accession>A0A151MJ27</accession>
<gene>
    <name evidence="1" type="ORF">Y1Q_0002089</name>
</gene>
<dbReference type="Proteomes" id="UP000050525">
    <property type="component" value="Unassembled WGS sequence"/>
</dbReference>
<proteinExistence type="predicted"/>
<organism evidence="1 2">
    <name type="scientific">Alligator mississippiensis</name>
    <name type="common">American alligator</name>
    <dbReference type="NCBI Taxonomy" id="8496"/>
    <lineage>
        <taxon>Eukaryota</taxon>
        <taxon>Metazoa</taxon>
        <taxon>Chordata</taxon>
        <taxon>Craniata</taxon>
        <taxon>Vertebrata</taxon>
        <taxon>Euteleostomi</taxon>
        <taxon>Archelosauria</taxon>
        <taxon>Archosauria</taxon>
        <taxon>Crocodylia</taxon>
        <taxon>Alligatoridae</taxon>
        <taxon>Alligatorinae</taxon>
        <taxon>Alligator</taxon>
    </lineage>
</organism>
<keyword evidence="2" id="KW-1185">Reference proteome</keyword>
<evidence type="ECO:0000313" key="1">
    <source>
        <dbReference type="EMBL" id="KYO24473.1"/>
    </source>
</evidence>
<name>A0A151MJ27_ALLMI</name>
<protein>
    <submittedName>
        <fullName evidence="1">Uncharacterized protein</fullName>
    </submittedName>
</protein>
<sequence length="94" mass="11248">MELRLVGETLELNTRLSLQISIERTQIIYPEKEGCRCIIIACFQPVIEGYRRQHIIMRFSIGEEIWNPRLKEQEDSKQSLPANRHELIRLQWEL</sequence>